<evidence type="ECO:0000313" key="2">
    <source>
        <dbReference type="Proteomes" id="UP001186974"/>
    </source>
</evidence>
<gene>
    <name evidence="1" type="ORF">LTS18_005137</name>
</gene>
<dbReference type="EMBL" id="JAWDJW010007552">
    <property type="protein sequence ID" value="KAK3061940.1"/>
    <property type="molecule type" value="Genomic_DNA"/>
</dbReference>
<protein>
    <submittedName>
        <fullName evidence="1">Uncharacterized protein</fullName>
    </submittedName>
</protein>
<accession>A0ACC3D529</accession>
<keyword evidence="2" id="KW-1185">Reference proteome</keyword>
<proteinExistence type="predicted"/>
<evidence type="ECO:0000313" key="1">
    <source>
        <dbReference type="EMBL" id="KAK3061940.1"/>
    </source>
</evidence>
<reference evidence="1" key="1">
    <citation type="submission" date="2024-09" db="EMBL/GenBank/DDBJ databases">
        <title>Black Yeasts Isolated from many extreme environments.</title>
        <authorList>
            <person name="Coleine C."/>
            <person name="Stajich J.E."/>
            <person name="Selbmann L."/>
        </authorList>
    </citation>
    <scope>NUCLEOTIDE SEQUENCE</scope>
    <source>
        <strain evidence="1">CCFEE 5737</strain>
    </source>
</reference>
<comment type="caution">
    <text evidence="1">The sequence shown here is derived from an EMBL/GenBank/DDBJ whole genome shotgun (WGS) entry which is preliminary data.</text>
</comment>
<dbReference type="Proteomes" id="UP001186974">
    <property type="component" value="Unassembled WGS sequence"/>
</dbReference>
<sequence length="653" mass="70444">WCPFRQPYTGNTGQRNPYIYQTHATNKGSTAPIEYRPPSSVVDSPETMARKRKTEEEKRVAAINQVRQKLGVGFPARGQAMLEKMGWTAGRVLGAEGQGIAEPIIAKKKVNNFGLDYKPPEGGEPKRSVTAPVPERLTGANAIPLGERKSSAQLRPVGPQYTVQKFDETCVQNSIAVAPVSAEQKLQAQINAGRSLPVNGKPRFYSELVANPGLVSRKNVRKNLVGAVKLFETVGRGTETNATTTDDITTNAETDPDFEEPTLILKSTSPSPPQAVGSKKRKAHATVKLVKAESGEHTFKVVHAPTDEVITSSDSAIPALSTNDQSQERNLKNHLNAYLNSSPVTPKDTTDPDDIVWDDEIAYTSFPVSPSKRLKSSSMAPKPDNADSDATEASLDALVDSFRSFRISPEHTRRTSELNSNQAHATDIQINEPSLSPQQPTETPVIMRSVNRFLNSDGAAPAPERSESSTTEHDNHAEMTPSASSQAAVTTMTGDRLYINGPPPAQPSAFALTGFNSNDISRIEEAVRLLEDAVQAGPWGPTEDRLEREVEAWYAATRSQRQRTTNQADDGAGGTGRAGAGEDHSAAGPDAGLAAESAVMHEQVERVGLYERAQSIDELIELLEVAAQEGRWGDEEAALLAELEALSADGDES</sequence>
<feature type="non-terminal residue" evidence="1">
    <location>
        <position position="1"/>
    </location>
</feature>
<organism evidence="1 2">
    <name type="scientific">Coniosporium uncinatum</name>
    <dbReference type="NCBI Taxonomy" id="93489"/>
    <lineage>
        <taxon>Eukaryota</taxon>
        <taxon>Fungi</taxon>
        <taxon>Dikarya</taxon>
        <taxon>Ascomycota</taxon>
        <taxon>Pezizomycotina</taxon>
        <taxon>Dothideomycetes</taxon>
        <taxon>Dothideomycetes incertae sedis</taxon>
        <taxon>Coniosporium</taxon>
    </lineage>
</organism>
<name>A0ACC3D529_9PEZI</name>